<sequence length="134" mass="14727">MQYREACSVLGLPSNATPHQIKSAYKRKALENHPDRFPPHVKLEAEARFKHISEAYSCLKNGPQSAYGYGGRSQHPNSSGGSSWVPRGRRISTFAASAPFALLIAGTLALGFSRAARAYRKQQNESPSRNPFLP</sequence>
<dbReference type="GO" id="GO:0051082">
    <property type="term" value="F:unfolded protein binding"/>
    <property type="evidence" value="ECO:0000318"/>
    <property type="project" value="GO_Central"/>
</dbReference>
<protein>
    <recommendedName>
        <fullName evidence="3">J domain-containing protein</fullName>
    </recommendedName>
</protein>
<dbReference type="FunCoup" id="A9SCE6">
    <property type="interactions" value="120"/>
</dbReference>
<dbReference type="HOGENOM" id="CLU_135882_0_0_1"/>
<dbReference type="AlphaFoldDB" id="A9SCE6"/>
<dbReference type="EMBL" id="ABEU02000017">
    <property type="protein sequence ID" value="PNR36477.1"/>
    <property type="molecule type" value="Genomic_DNA"/>
</dbReference>
<gene>
    <name evidence="4" type="ORF">PHYPA_022328</name>
</gene>
<dbReference type="EnsemblPlants" id="Pp3c17_19540V3.3">
    <property type="protein sequence ID" value="Pp3c17_19540V3.3"/>
    <property type="gene ID" value="Pp3c17_19540"/>
</dbReference>
<keyword evidence="2" id="KW-0812">Transmembrane</keyword>
<keyword evidence="2" id="KW-1133">Transmembrane helix</keyword>
<keyword evidence="2" id="KW-0472">Membrane</keyword>
<evidence type="ECO:0000256" key="2">
    <source>
        <dbReference type="SAM" id="Phobius"/>
    </source>
</evidence>
<dbReference type="GO" id="GO:0005634">
    <property type="term" value="C:nucleus"/>
    <property type="evidence" value="ECO:0000318"/>
    <property type="project" value="GO_Central"/>
</dbReference>
<evidence type="ECO:0000313" key="6">
    <source>
        <dbReference type="Proteomes" id="UP000006727"/>
    </source>
</evidence>
<evidence type="ECO:0000313" key="5">
    <source>
        <dbReference type="EnsemblPlants" id="Pp3c17_19540V3.1"/>
    </source>
</evidence>
<dbReference type="InterPro" id="IPR001623">
    <property type="entry name" value="DnaJ_domain"/>
</dbReference>
<dbReference type="GO" id="GO:0005737">
    <property type="term" value="C:cytoplasm"/>
    <property type="evidence" value="ECO:0000318"/>
    <property type="project" value="GO_Central"/>
</dbReference>
<name>A9SCE6_PHYPA</name>
<dbReference type="InParanoid" id="A9SCE6"/>
<dbReference type="SMART" id="SM00271">
    <property type="entry name" value="DnaJ"/>
    <property type="match status" value="1"/>
</dbReference>
<organism evidence="4">
    <name type="scientific">Physcomitrium patens</name>
    <name type="common">Spreading-leaved earth moss</name>
    <name type="synonym">Physcomitrella patens</name>
    <dbReference type="NCBI Taxonomy" id="3218"/>
    <lineage>
        <taxon>Eukaryota</taxon>
        <taxon>Viridiplantae</taxon>
        <taxon>Streptophyta</taxon>
        <taxon>Embryophyta</taxon>
        <taxon>Bryophyta</taxon>
        <taxon>Bryophytina</taxon>
        <taxon>Bryopsida</taxon>
        <taxon>Funariidae</taxon>
        <taxon>Funariales</taxon>
        <taxon>Funariaceae</taxon>
        <taxon>Physcomitrium</taxon>
    </lineage>
</organism>
<dbReference type="Proteomes" id="UP000006727">
    <property type="component" value="Chromosome 17"/>
</dbReference>
<dbReference type="Pfam" id="PF00226">
    <property type="entry name" value="DnaJ"/>
    <property type="match status" value="1"/>
</dbReference>
<dbReference type="SUPFAM" id="SSF46565">
    <property type="entry name" value="Chaperone J-domain"/>
    <property type="match status" value="1"/>
</dbReference>
<dbReference type="PANTHER" id="PTHR43948:SF14">
    <property type="entry name" value="PROTEIN DNAJ, PUTATIVE-RELATED"/>
    <property type="match status" value="1"/>
</dbReference>
<dbReference type="PANTHER" id="PTHR43948">
    <property type="entry name" value="DNAJ HOMOLOG SUBFAMILY B"/>
    <property type="match status" value="1"/>
</dbReference>
<dbReference type="Gramene" id="Pp3c17_19540V3.3">
    <property type="protein sequence ID" value="Pp3c17_19540V3.3"/>
    <property type="gene ID" value="Pp3c17_19540"/>
</dbReference>
<keyword evidence="6" id="KW-1185">Reference proteome</keyword>
<evidence type="ECO:0000256" key="1">
    <source>
        <dbReference type="SAM" id="MobiDB-lite"/>
    </source>
</evidence>
<evidence type="ECO:0000313" key="4">
    <source>
        <dbReference type="EMBL" id="PNR36477.1"/>
    </source>
</evidence>
<dbReference type="EnsemblPlants" id="Pp3c17_19540V3.1">
    <property type="protein sequence ID" value="Pp3c17_19540V3.1"/>
    <property type="gene ID" value="Pp3c17_19540"/>
</dbReference>
<dbReference type="PROSITE" id="PS50076">
    <property type="entry name" value="DNAJ_2"/>
    <property type="match status" value="1"/>
</dbReference>
<feature type="transmembrane region" description="Helical" evidence="2">
    <location>
        <begin position="91"/>
        <end position="112"/>
    </location>
</feature>
<dbReference type="Gene3D" id="1.10.287.110">
    <property type="entry name" value="DnaJ domain"/>
    <property type="match status" value="1"/>
</dbReference>
<reference evidence="4 6" key="2">
    <citation type="journal article" date="2018" name="Plant J.">
        <title>The Physcomitrella patens chromosome-scale assembly reveals moss genome structure and evolution.</title>
        <authorList>
            <person name="Lang D."/>
            <person name="Ullrich K.K."/>
            <person name="Murat F."/>
            <person name="Fuchs J."/>
            <person name="Jenkins J."/>
            <person name="Haas F.B."/>
            <person name="Piednoel M."/>
            <person name="Gundlach H."/>
            <person name="Van Bel M."/>
            <person name="Meyberg R."/>
            <person name="Vives C."/>
            <person name="Morata J."/>
            <person name="Symeonidi A."/>
            <person name="Hiss M."/>
            <person name="Muchero W."/>
            <person name="Kamisugi Y."/>
            <person name="Saleh O."/>
            <person name="Blanc G."/>
            <person name="Decker E.L."/>
            <person name="van Gessel N."/>
            <person name="Grimwood J."/>
            <person name="Hayes R.D."/>
            <person name="Graham S.W."/>
            <person name="Gunter L.E."/>
            <person name="McDaniel S.F."/>
            <person name="Hoernstein S.N.W."/>
            <person name="Larsson A."/>
            <person name="Li F.W."/>
            <person name="Perroud P.F."/>
            <person name="Phillips J."/>
            <person name="Ranjan P."/>
            <person name="Rokshar D.S."/>
            <person name="Rothfels C.J."/>
            <person name="Schneider L."/>
            <person name="Shu S."/>
            <person name="Stevenson D.W."/>
            <person name="Thummler F."/>
            <person name="Tillich M."/>
            <person name="Villarreal Aguilar J.C."/>
            <person name="Widiez T."/>
            <person name="Wong G.K."/>
            <person name="Wymore A."/>
            <person name="Zhang Y."/>
            <person name="Zimmer A.D."/>
            <person name="Quatrano R.S."/>
            <person name="Mayer K.F.X."/>
            <person name="Goodstein D."/>
            <person name="Casacuberta J.M."/>
            <person name="Vandepoele K."/>
            <person name="Reski R."/>
            <person name="Cuming A.C."/>
            <person name="Tuskan G.A."/>
            <person name="Maumus F."/>
            <person name="Salse J."/>
            <person name="Schmutz J."/>
            <person name="Rensing S.A."/>
        </authorList>
    </citation>
    <scope>NUCLEOTIDE SEQUENCE [LARGE SCALE GENOMIC DNA]</scope>
    <source>
        <strain evidence="5 6">cv. Gransden 2004</strain>
    </source>
</reference>
<reference evidence="4 6" key="1">
    <citation type="journal article" date="2008" name="Science">
        <title>The Physcomitrella genome reveals evolutionary insights into the conquest of land by plants.</title>
        <authorList>
            <person name="Rensing S."/>
            <person name="Lang D."/>
            <person name="Zimmer A."/>
            <person name="Terry A."/>
            <person name="Salamov A."/>
            <person name="Shapiro H."/>
            <person name="Nishiyama T."/>
            <person name="Perroud P.-F."/>
            <person name="Lindquist E."/>
            <person name="Kamisugi Y."/>
            <person name="Tanahashi T."/>
            <person name="Sakakibara K."/>
            <person name="Fujita T."/>
            <person name="Oishi K."/>
            <person name="Shin-I T."/>
            <person name="Kuroki Y."/>
            <person name="Toyoda A."/>
            <person name="Suzuki Y."/>
            <person name="Hashimoto A."/>
            <person name="Yamaguchi K."/>
            <person name="Sugano A."/>
            <person name="Kohara Y."/>
            <person name="Fujiyama A."/>
            <person name="Anterola A."/>
            <person name="Aoki S."/>
            <person name="Ashton N."/>
            <person name="Barbazuk W.B."/>
            <person name="Barker E."/>
            <person name="Bennetzen J."/>
            <person name="Bezanilla M."/>
            <person name="Blankenship R."/>
            <person name="Cho S.H."/>
            <person name="Dutcher S."/>
            <person name="Estelle M."/>
            <person name="Fawcett J.A."/>
            <person name="Gundlach H."/>
            <person name="Hanada K."/>
            <person name="Heyl A."/>
            <person name="Hicks K.A."/>
            <person name="Hugh J."/>
            <person name="Lohr M."/>
            <person name="Mayer K."/>
            <person name="Melkozernov A."/>
            <person name="Murata T."/>
            <person name="Nelson D."/>
            <person name="Pils B."/>
            <person name="Prigge M."/>
            <person name="Reiss B."/>
            <person name="Renner T."/>
            <person name="Rombauts S."/>
            <person name="Rushton P."/>
            <person name="Sanderfoot A."/>
            <person name="Schween G."/>
            <person name="Shiu S.-H."/>
            <person name="Stueber K."/>
            <person name="Theodoulou F.L."/>
            <person name="Tu H."/>
            <person name="Van de Peer Y."/>
            <person name="Verrier P.J."/>
            <person name="Waters E."/>
            <person name="Wood A."/>
            <person name="Yang L."/>
            <person name="Cove D."/>
            <person name="Cuming A."/>
            <person name="Hasebe M."/>
            <person name="Lucas S."/>
            <person name="Mishler D.B."/>
            <person name="Reski R."/>
            <person name="Grigoriev I."/>
            <person name="Quatrano R.S."/>
            <person name="Boore J.L."/>
        </authorList>
    </citation>
    <scope>NUCLEOTIDE SEQUENCE [LARGE SCALE GENOMIC DNA]</scope>
    <source>
        <strain evidence="5 6">cv. Gransden 2004</strain>
    </source>
</reference>
<dbReference type="OMA" id="RRTWETH"/>
<dbReference type="CDD" id="cd06257">
    <property type="entry name" value="DnaJ"/>
    <property type="match status" value="1"/>
</dbReference>
<dbReference type="GO" id="GO:0044183">
    <property type="term" value="F:protein folding chaperone"/>
    <property type="evidence" value="ECO:0000318"/>
    <property type="project" value="GO_Central"/>
</dbReference>
<dbReference type="GO" id="GO:0051087">
    <property type="term" value="F:protein-folding chaperone binding"/>
    <property type="evidence" value="ECO:0000318"/>
    <property type="project" value="GO_Central"/>
</dbReference>
<dbReference type="STRING" id="3218.A9SCE6"/>
<accession>A9SCE6</accession>
<reference evidence="5" key="3">
    <citation type="submission" date="2020-12" db="UniProtKB">
        <authorList>
            <consortium name="EnsemblPlants"/>
        </authorList>
    </citation>
    <scope>IDENTIFICATION</scope>
</reference>
<dbReference type="eggNOG" id="KOG0714">
    <property type="taxonomic scope" value="Eukaryota"/>
</dbReference>
<feature type="domain" description="J" evidence="3">
    <location>
        <begin position="5"/>
        <end position="71"/>
    </location>
</feature>
<feature type="region of interest" description="Disordered" evidence="1">
    <location>
        <begin position="67"/>
        <end position="86"/>
    </location>
</feature>
<dbReference type="InterPro" id="IPR036869">
    <property type="entry name" value="J_dom_sf"/>
</dbReference>
<dbReference type="PaxDb" id="3218-PP1S65_185V6.1"/>
<dbReference type="PRINTS" id="PR00625">
    <property type="entry name" value="JDOMAIN"/>
</dbReference>
<proteinExistence type="predicted"/>
<evidence type="ECO:0000259" key="3">
    <source>
        <dbReference type="PROSITE" id="PS50076"/>
    </source>
</evidence>
<dbReference type="Gramene" id="Pp3c17_19540V3.1">
    <property type="protein sequence ID" value="Pp3c17_19540V3.1"/>
    <property type="gene ID" value="Pp3c17_19540"/>
</dbReference>